<feature type="transmembrane region" description="Helical" evidence="1">
    <location>
        <begin position="416"/>
        <end position="434"/>
    </location>
</feature>
<dbReference type="Proteomes" id="UP001497623">
    <property type="component" value="Unassembled WGS sequence"/>
</dbReference>
<accession>A0AAV2Q2U3</accession>
<feature type="transmembrane region" description="Helical" evidence="1">
    <location>
        <begin position="268"/>
        <end position="289"/>
    </location>
</feature>
<keyword evidence="3" id="KW-1185">Reference proteome</keyword>
<feature type="transmembrane region" description="Helical" evidence="1">
    <location>
        <begin position="440"/>
        <end position="460"/>
    </location>
</feature>
<keyword evidence="1" id="KW-0472">Membrane</keyword>
<dbReference type="PANTHER" id="PTHR46953:SF1">
    <property type="entry name" value="G-PROTEIN COUPLED RECEPTOR MTH-LIKE 1-RELATED"/>
    <property type="match status" value="1"/>
</dbReference>
<proteinExistence type="predicted"/>
<protein>
    <recommendedName>
        <fullName evidence="4">G-protein coupled receptor Mth2</fullName>
    </recommendedName>
</protein>
<dbReference type="InterPro" id="IPR052808">
    <property type="entry name" value="GPCR_Mth-like"/>
</dbReference>
<gene>
    <name evidence="2" type="ORF">MNOR_LOCUS7492</name>
</gene>
<feature type="transmembrane region" description="Helical" evidence="1">
    <location>
        <begin position="200"/>
        <end position="223"/>
    </location>
</feature>
<evidence type="ECO:0000313" key="3">
    <source>
        <dbReference type="Proteomes" id="UP001497623"/>
    </source>
</evidence>
<organism evidence="2 3">
    <name type="scientific">Meganyctiphanes norvegica</name>
    <name type="common">Northern krill</name>
    <name type="synonym">Thysanopoda norvegica</name>
    <dbReference type="NCBI Taxonomy" id="48144"/>
    <lineage>
        <taxon>Eukaryota</taxon>
        <taxon>Metazoa</taxon>
        <taxon>Ecdysozoa</taxon>
        <taxon>Arthropoda</taxon>
        <taxon>Crustacea</taxon>
        <taxon>Multicrustacea</taxon>
        <taxon>Malacostraca</taxon>
        <taxon>Eumalacostraca</taxon>
        <taxon>Eucarida</taxon>
        <taxon>Euphausiacea</taxon>
        <taxon>Euphausiidae</taxon>
        <taxon>Meganyctiphanes</taxon>
    </lineage>
</organism>
<sequence length="604" mass="69946">MHSFIKTFHSAISCNKQGEALEIIKLNTVNKLVRSGKIVFLKKNYSRIINFCLESKFDETGKSIHNAVFCDTKNNITHDENWIRKCCPSGHTIRNNECHCDDSSWDQLAIHKENTFVLNSLKQNKKINLIQCQGHLVTNSVIPVSKAFSRVHSINGNDYCIDEQFGEVEDASAPQQYDPRIVTPIINIQCETTWQTVKRVIIPAGLFLSCICLCVILLCHLFVGKLRDLHGLCLASYVASLLVADFTNFLIWMYAANLSTKACITVGYLLQFGFLATFFWLNVMCYDIWRYVRLPSPRLPLFKTSMKRKNRDQMETEVTFLYFRNYPYNISSAKFSEFPDISENNHCYKVRIWLTFVHSLMLNLAIARTSMIICTAIKLYTAGTQNCHCFFLNQSDNMPTVVNYNKNHIAEFWQRFTLFSLMVFCWATEVIAWKVKPEEIWALTDILNALQGIFIFITFIRSSKKRSTVYNHFLEVHKACTVSVIKVKLKRAKHEMKRIFFRVVCCKNIPYTSQWYGDPVGSDSVSCKTESTAIESIRDSNIRYHNDHIDSKNKNWNTTVWTMPSWKSPWSNSYFPNIISHGNEANKENLSYTYTNECFSTDTE</sequence>
<evidence type="ECO:0000313" key="2">
    <source>
        <dbReference type="EMBL" id="CAL4068926.1"/>
    </source>
</evidence>
<dbReference type="Gene3D" id="1.20.1070.10">
    <property type="entry name" value="Rhodopsin 7-helix transmembrane proteins"/>
    <property type="match status" value="2"/>
</dbReference>
<keyword evidence="1" id="KW-0812">Transmembrane</keyword>
<keyword evidence="1" id="KW-1133">Transmembrane helix</keyword>
<name>A0AAV2Q2U3_MEGNR</name>
<evidence type="ECO:0000256" key="1">
    <source>
        <dbReference type="SAM" id="Phobius"/>
    </source>
</evidence>
<reference evidence="2 3" key="1">
    <citation type="submission" date="2024-05" db="EMBL/GenBank/DDBJ databases">
        <authorList>
            <person name="Wallberg A."/>
        </authorList>
    </citation>
    <scope>NUCLEOTIDE SEQUENCE [LARGE SCALE GENOMIC DNA]</scope>
</reference>
<dbReference type="AlphaFoldDB" id="A0AAV2Q2U3"/>
<dbReference type="PANTHER" id="PTHR46953">
    <property type="entry name" value="G-PROTEIN COUPLED RECEPTOR MTH-LIKE 1-RELATED"/>
    <property type="match status" value="1"/>
</dbReference>
<evidence type="ECO:0008006" key="4">
    <source>
        <dbReference type="Google" id="ProtNLM"/>
    </source>
</evidence>
<dbReference type="EMBL" id="CAXKWB010003315">
    <property type="protein sequence ID" value="CAL4068926.1"/>
    <property type="molecule type" value="Genomic_DNA"/>
</dbReference>
<comment type="caution">
    <text evidence="2">The sequence shown here is derived from an EMBL/GenBank/DDBJ whole genome shotgun (WGS) entry which is preliminary data.</text>
</comment>
<feature type="transmembrane region" description="Helical" evidence="1">
    <location>
        <begin position="235"/>
        <end position="256"/>
    </location>
</feature>
<feature type="non-terminal residue" evidence="2">
    <location>
        <position position="604"/>
    </location>
</feature>